<evidence type="ECO:0008006" key="7">
    <source>
        <dbReference type="Google" id="ProtNLM"/>
    </source>
</evidence>
<name>A0AAD7NRJ9_9AGAR</name>
<dbReference type="AlphaFoldDB" id="A0AAD7NRJ9"/>
<evidence type="ECO:0000256" key="4">
    <source>
        <dbReference type="SAM" id="SignalP"/>
    </source>
</evidence>
<reference evidence="5" key="1">
    <citation type="submission" date="2023-03" db="EMBL/GenBank/DDBJ databases">
        <title>Massive genome expansion in bonnet fungi (Mycena s.s.) driven by repeated elements and novel gene families across ecological guilds.</title>
        <authorList>
            <consortium name="Lawrence Berkeley National Laboratory"/>
            <person name="Harder C.B."/>
            <person name="Miyauchi S."/>
            <person name="Viragh M."/>
            <person name="Kuo A."/>
            <person name="Thoen E."/>
            <person name="Andreopoulos B."/>
            <person name="Lu D."/>
            <person name="Skrede I."/>
            <person name="Drula E."/>
            <person name="Henrissat B."/>
            <person name="Morin E."/>
            <person name="Kohler A."/>
            <person name="Barry K."/>
            <person name="LaButti K."/>
            <person name="Morin E."/>
            <person name="Salamov A."/>
            <person name="Lipzen A."/>
            <person name="Mereny Z."/>
            <person name="Hegedus B."/>
            <person name="Baldrian P."/>
            <person name="Stursova M."/>
            <person name="Weitz H."/>
            <person name="Taylor A."/>
            <person name="Grigoriev I.V."/>
            <person name="Nagy L.G."/>
            <person name="Martin F."/>
            <person name="Kauserud H."/>
        </authorList>
    </citation>
    <scope>NUCLEOTIDE SEQUENCE</scope>
    <source>
        <strain evidence="5">CBHHK182m</strain>
    </source>
</reference>
<evidence type="ECO:0000256" key="1">
    <source>
        <dbReference type="SAM" id="Coils"/>
    </source>
</evidence>
<feature type="signal peptide" evidence="4">
    <location>
        <begin position="1"/>
        <end position="20"/>
    </location>
</feature>
<accession>A0AAD7NRJ9</accession>
<keyword evidence="3" id="KW-0812">Transmembrane</keyword>
<feature type="chain" id="PRO_5042053799" description="Membrane-associated protein" evidence="4">
    <location>
        <begin position="21"/>
        <end position="200"/>
    </location>
</feature>
<evidence type="ECO:0000313" key="5">
    <source>
        <dbReference type="EMBL" id="KAJ7772237.1"/>
    </source>
</evidence>
<keyword evidence="1" id="KW-0175">Coiled coil</keyword>
<feature type="coiled-coil region" evidence="1">
    <location>
        <begin position="135"/>
        <end position="162"/>
    </location>
</feature>
<comment type="caution">
    <text evidence="5">The sequence shown here is derived from an EMBL/GenBank/DDBJ whole genome shotgun (WGS) entry which is preliminary data.</text>
</comment>
<feature type="region of interest" description="Disordered" evidence="2">
    <location>
        <begin position="170"/>
        <end position="200"/>
    </location>
</feature>
<evidence type="ECO:0000313" key="6">
    <source>
        <dbReference type="Proteomes" id="UP001215598"/>
    </source>
</evidence>
<gene>
    <name evidence="5" type="ORF">B0H16DRAFT_166363</name>
</gene>
<protein>
    <recommendedName>
        <fullName evidence="7">Membrane-associated protein</fullName>
    </recommendedName>
</protein>
<evidence type="ECO:0000256" key="2">
    <source>
        <dbReference type="SAM" id="MobiDB-lite"/>
    </source>
</evidence>
<dbReference type="EMBL" id="JARKIB010000014">
    <property type="protein sequence ID" value="KAJ7772237.1"/>
    <property type="molecule type" value="Genomic_DNA"/>
</dbReference>
<evidence type="ECO:0000256" key="3">
    <source>
        <dbReference type="SAM" id="Phobius"/>
    </source>
</evidence>
<dbReference type="Proteomes" id="UP001215598">
    <property type="component" value="Unassembled WGS sequence"/>
</dbReference>
<keyword evidence="6" id="KW-1185">Reference proteome</keyword>
<keyword evidence="4" id="KW-0732">Signal</keyword>
<sequence>MQVLAVVWTLSVVFAARVAADESSVTTFTSTSGPLTQTFTGSIIAAPSSLPSSPPLNATGSISTTVTSPLDATATPTPTTYVPVIERFSDGVAVGPVVAASVGSSVSASLLVIAAVFLCFRRHRRTTTAAPVESALDATRRCDALEAELRALRAQLMRIEARQLLSSAASGPPITYTNEKDADTLLDGNPMKDGPPIYAD</sequence>
<proteinExistence type="predicted"/>
<keyword evidence="3" id="KW-1133">Transmembrane helix</keyword>
<feature type="transmembrane region" description="Helical" evidence="3">
    <location>
        <begin position="97"/>
        <end position="120"/>
    </location>
</feature>
<keyword evidence="3" id="KW-0472">Membrane</keyword>
<organism evidence="5 6">
    <name type="scientific">Mycena metata</name>
    <dbReference type="NCBI Taxonomy" id="1033252"/>
    <lineage>
        <taxon>Eukaryota</taxon>
        <taxon>Fungi</taxon>
        <taxon>Dikarya</taxon>
        <taxon>Basidiomycota</taxon>
        <taxon>Agaricomycotina</taxon>
        <taxon>Agaricomycetes</taxon>
        <taxon>Agaricomycetidae</taxon>
        <taxon>Agaricales</taxon>
        <taxon>Marasmiineae</taxon>
        <taxon>Mycenaceae</taxon>
        <taxon>Mycena</taxon>
    </lineage>
</organism>